<accession>A0ABY7N9H8</accession>
<proteinExistence type="predicted"/>
<dbReference type="EMBL" id="CP075584">
    <property type="protein sequence ID" value="WBM79121.1"/>
    <property type="molecule type" value="Genomic_DNA"/>
</dbReference>
<protein>
    <submittedName>
        <fullName evidence="1">Uncharacterized protein</fullName>
    </submittedName>
</protein>
<gene>
    <name evidence="1" type="ORF">KIV56_11525</name>
</gene>
<reference evidence="1 2" key="1">
    <citation type="submission" date="2021-05" db="EMBL/GenBank/DDBJ databases">
        <authorList>
            <person name="Kumar R."/>
            <person name="Kumar A."/>
            <person name="Mukhia S."/>
        </authorList>
    </citation>
    <scope>NUCLEOTIDE SEQUENCE [LARGE SCALE GENOMIC DNA]</scope>
    <source>
        <strain evidence="1 2">ERMR7:08</strain>
    </source>
</reference>
<sequence>MSTTESSTVTELRGDEGGLWQVITRDSSHFFDLDAGTVTRVPGATARPTVNDQSRPIRTIDTLKVGARGRWTMSTDGWDDVVDFFWHVSSVVSEIRRVDHIPSPEAGGAVPD</sequence>
<name>A0ABY7N9H8_9MICO</name>
<keyword evidence="2" id="KW-1185">Reference proteome</keyword>
<organism evidence="1 2">
    <name type="scientific">Cryobacterium breve</name>
    <dbReference type="NCBI Taxonomy" id="1259258"/>
    <lineage>
        <taxon>Bacteria</taxon>
        <taxon>Bacillati</taxon>
        <taxon>Actinomycetota</taxon>
        <taxon>Actinomycetes</taxon>
        <taxon>Micrococcales</taxon>
        <taxon>Microbacteriaceae</taxon>
        <taxon>Cryobacterium</taxon>
    </lineage>
</organism>
<evidence type="ECO:0000313" key="1">
    <source>
        <dbReference type="EMBL" id="WBM79121.1"/>
    </source>
</evidence>
<dbReference type="Proteomes" id="UP001212421">
    <property type="component" value="Chromosome"/>
</dbReference>
<evidence type="ECO:0000313" key="2">
    <source>
        <dbReference type="Proteomes" id="UP001212421"/>
    </source>
</evidence>
<dbReference type="RefSeq" id="WP_281533632.1">
    <property type="nucleotide sequence ID" value="NZ_CP075584.1"/>
</dbReference>